<dbReference type="PANTHER" id="PTHR38384">
    <property type="entry name" value="MEMBRANE LIPOPROTEIN-RELATED"/>
    <property type="match status" value="1"/>
</dbReference>
<dbReference type="PANTHER" id="PTHR38384:SF2">
    <property type="entry name" value="MEMBRANE LIPOPROTEIN"/>
    <property type="match status" value="1"/>
</dbReference>
<dbReference type="EMBL" id="BKCP01010514">
    <property type="protein sequence ID" value="GER52942.1"/>
    <property type="molecule type" value="Genomic_DNA"/>
</dbReference>
<name>A0A5A7R696_STRAF</name>
<proteinExistence type="predicted"/>
<accession>A0A5A7R696</accession>
<organism evidence="1 2">
    <name type="scientific">Striga asiatica</name>
    <name type="common">Asiatic witchweed</name>
    <name type="synonym">Buchnera asiatica</name>
    <dbReference type="NCBI Taxonomy" id="4170"/>
    <lineage>
        <taxon>Eukaryota</taxon>
        <taxon>Viridiplantae</taxon>
        <taxon>Streptophyta</taxon>
        <taxon>Embryophyta</taxon>
        <taxon>Tracheophyta</taxon>
        <taxon>Spermatophyta</taxon>
        <taxon>Magnoliopsida</taxon>
        <taxon>eudicotyledons</taxon>
        <taxon>Gunneridae</taxon>
        <taxon>Pentapetalae</taxon>
        <taxon>asterids</taxon>
        <taxon>lamiids</taxon>
        <taxon>Lamiales</taxon>
        <taxon>Orobanchaceae</taxon>
        <taxon>Buchnereae</taxon>
        <taxon>Striga</taxon>
    </lineage>
</organism>
<dbReference type="Proteomes" id="UP000325081">
    <property type="component" value="Unassembled WGS sequence"/>
</dbReference>
<dbReference type="OrthoDB" id="1851682at2759"/>
<evidence type="ECO:0000313" key="1">
    <source>
        <dbReference type="EMBL" id="GER52942.1"/>
    </source>
</evidence>
<gene>
    <name evidence="1" type="ORF">STAS_30432</name>
</gene>
<protein>
    <submittedName>
        <fullName evidence="1">Small ubiquitin-like modifier 2</fullName>
    </submittedName>
</protein>
<keyword evidence="2" id="KW-1185">Reference proteome</keyword>
<evidence type="ECO:0000313" key="2">
    <source>
        <dbReference type="Proteomes" id="UP000325081"/>
    </source>
</evidence>
<dbReference type="AlphaFoldDB" id="A0A5A7R696"/>
<reference evidence="2" key="1">
    <citation type="journal article" date="2019" name="Curr. Biol.">
        <title>Genome Sequence of Striga asiatica Provides Insight into the Evolution of Plant Parasitism.</title>
        <authorList>
            <person name="Yoshida S."/>
            <person name="Kim S."/>
            <person name="Wafula E.K."/>
            <person name="Tanskanen J."/>
            <person name="Kim Y.M."/>
            <person name="Honaas L."/>
            <person name="Yang Z."/>
            <person name="Spallek T."/>
            <person name="Conn C.E."/>
            <person name="Ichihashi Y."/>
            <person name="Cheong K."/>
            <person name="Cui S."/>
            <person name="Der J.P."/>
            <person name="Gundlach H."/>
            <person name="Jiao Y."/>
            <person name="Hori C."/>
            <person name="Ishida J.K."/>
            <person name="Kasahara H."/>
            <person name="Kiba T."/>
            <person name="Kim M.S."/>
            <person name="Koo N."/>
            <person name="Laohavisit A."/>
            <person name="Lee Y.H."/>
            <person name="Lumba S."/>
            <person name="McCourt P."/>
            <person name="Mortimer J.C."/>
            <person name="Mutuku J.M."/>
            <person name="Nomura T."/>
            <person name="Sasaki-Sekimoto Y."/>
            <person name="Seto Y."/>
            <person name="Wang Y."/>
            <person name="Wakatake T."/>
            <person name="Sakakibara H."/>
            <person name="Demura T."/>
            <person name="Yamaguchi S."/>
            <person name="Yoneyama K."/>
            <person name="Manabe R.I."/>
            <person name="Nelson D.C."/>
            <person name="Schulman A.H."/>
            <person name="Timko M.P."/>
            <person name="dePamphilis C.W."/>
            <person name="Choi D."/>
            <person name="Shirasu K."/>
        </authorList>
    </citation>
    <scope>NUCLEOTIDE SEQUENCE [LARGE SCALE GENOMIC DNA]</scope>
    <source>
        <strain evidence="2">cv. UVA1</strain>
    </source>
</reference>
<comment type="caution">
    <text evidence="1">The sequence shown here is derived from an EMBL/GenBank/DDBJ whole genome shotgun (WGS) entry which is preliminary data.</text>
</comment>
<sequence>MGLGQENVWLSRLSFELHSAPTRQTTGGSLHPLHSPAIYSASTDYHEKVIRKEGIKRRLKIRNLRSRKCRRTSLSYKRYGFMFGRESARKELGDLIESLRNPNSDPVPSMPHKES</sequence>